<keyword evidence="1" id="KW-0472">Membrane</keyword>
<feature type="transmembrane region" description="Helical" evidence="1">
    <location>
        <begin position="68"/>
        <end position="90"/>
    </location>
</feature>
<feature type="transmembrane region" description="Helical" evidence="1">
    <location>
        <begin position="119"/>
        <end position="138"/>
    </location>
</feature>
<accession>A0ABW7ER65</accession>
<dbReference type="InterPro" id="IPR052155">
    <property type="entry name" value="Biofilm_reg_signaling"/>
</dbReference>
<dbReference type="CDD" id="cd01949">
    <property type="entry name" value="GGDEF"/>
    <property type="match status" value="1"/>
</dbReference>
<sequence>MTFTEALFALMPLQAMAAALVLVAFIGGRSAHAGGRWAQGALLVMAAGLVLLGPMFGGRLDAPLGAQVVGLAAVSAGLSALWWALGLWFVPQPGRQAMGAAPLLIMGLHALLWNDRVLALALADAVLAAQLGWLGTLLARPGRSPVLQGLNARRWRWLGLAAVLPLLAALAWRAVVLGRTGADTALPDLLLGLAGQLALLLTLPMLLLAWRSQTEAELARLAQTDGITGLMDASAFDKRSVELLSMARRYDEPLALVVMELDDFATLRVEHGAEFADRALVLFSACVQAQMRLGDLAGRLDGAQFGVLMARCLPEGPQALDRRLRVALAERAQMELGLQPSFSAGWARLRPGDRGLADLQRRAGVALHEATRAGKGVLMAEPGVSQG</sequence>
<dbReference type="InterPro" id="IPR043128">
    <property type="entry name" value="Rev_trsase/Diguanyl_cyclase"/>
</dbReference>
<dbReference type="NCBIfam" id="TIGR00254">
    <property type="entry name" value="GGDEF"/>
    <property type="match status" value="1"/>
</dbReference>
<keyword evidence="1" id="KW-1133">Transmembrane helix</keyword>
<name>A0ABW7ER65_9BURK</name>
<dbReference type="InterPro" id="IPR029787">
    <property type="entry name" value="Nucleotide_cyclase"/>
</dbReference>
<gene>
    <name evidence="3" type="ORF">ACG02S_18765</name>
</gene>
<dbReference type="Pfam" id="PF00990">
    <property type="entry name" value="GGDEF"/>
    <property type="match status" value="1"/>
</dbReference>
<evidence type="ECO:0000313" key="4">
    <source>
        <dbReference type="Proteomes" id="UP001606300"/>
    </source>
</evidence>
<protein>
    <submittedName>
        <fullName evidence="3">GGDEF domain-containing protein</fullName>
    </submittedName>
</protein>
<feature type="domain" description="GGDEF" evidence="2">
    <location>
        <begin position="252"/>
        <end position="383"/>
    </location>
</feature>
<dbReference type="RefSeq" id="WP_394472010.1">
    <property type="nucleotide sequence ID" value="NZ_JBIGHY010000007.1"/>
</dbReference>
<dbReference type="EMBL" id="JBIGHY010000007">
    <property type="protein sequence ID" value="MFG6415941.1"/>
    <property type="molecule type" value="Genomic_DNA"/>
</dbReference>
<evidence type="ECO:0000256" key="1">
    <source>
        <dbReference type="SAM" id="Phobius"/>
    </source>
</evidence>
<dbReference type="SMART" id="SM00267">
    <property type="entry name" value="GGDEF"/>
    <property type="match status" value="1"/>
</dbReference>
<organism evidence="3 4">
    <name type="scientific">Pelomonas dachongensis</name>
    <dbReference type="NCBI Taxonomy" id="3299029"/>
    <lineage>
        <taxon>Bacteria</taxon>
        <taxon>Pseudomonadati</taxon>
        <taxon>Pseudomonadota</taxon>
        <taxon>Betaproteobacteria</taxon>
        <taxon>Burkholderiales</taxon>
        <taxon>Sphaerotilaceae</taxon>
        <taxon>Roseateles</taxon>
    </lineage>
</organism>
<dbReference type="PROSITE" id="PS50887">
    <property type="entry name" value="GGDEF"/>
    <property type="match status" value="1"/>
</dbReference>
<keyword evidence="1" id="KW-0812">Transmembrane</keyword>
<proteinExistence type="predicted"/>
<dbReference type="SUPFAM" id="SSF55073">
    <property type="entry name" value="Nucleotide cyclase"/>
    <property type="match status" value="1"/>
</dbReference>
<comment type="caution">
    <text evidence="3">The sequence shown here is derived from an EMBL/GenBank/DDBJ whole genome shotgun (WGS) entry which is preliminary data.</text>
</comment>
<feature type="transmembrane region" description="Helical" evidence="1">
    <location>
        <begin position="158"/>
        <end position="177"/>
    </location>
</feature>
<dbReference type="InterPro" id="IPR000160">
    <property type="entry name" value="GGDEF_dom"/>
</dbReference>
<keyword evidence="4" id="KW-1185">Reference proteome</keyword>
<reference evidence="3 4" key="1">
    <citation type="submission" date="2024-09" db="EMBL/GenBank/DDBJ databases">
        <title>Novel species of the genus Pelomonas and Roseateles isolated from streams.</title>
        <authorList>
            <person name="Lu H."/>
        </authorList>
    </citation>
    <scope>NUCLEOTIDE SEQUENCE [LARGE SCALE GENOMIC DNA]</scope>
    <source>
        <strain evidence="3 4">DC23W</strain>
    </source>
</reference>
<dbReference type="PANTHER" id="PTHR44757">
    <property type="entry name" value="DIGUANYLATE CYCLASE DGCP"/>
    <property type="match status" value="1"/>
</dbReference>
<dbReference type="Proteomes" id="UP001606300">
    <property type="component" value="Unassembled WGS sequence"/>
</dbReference>
<feature type="transmembrane region" description="Helical" evidence="1">
    <location>
        <begin position="37"/>
        <end position="56"/>
    </location>
</feature>
<dbReference type="Gene3D" id="3.30.70.270">
    <property type="match status" value="1"/>
</dbReference>
<evidence type="ECO:0000259" key="2">
    <source>
        <dbReference type="PROSITE" id="PS50887"/>
    </source>
</evidence>
<feature type="transmembrane region" description="Helical" evidence="1">
    <location>
        <begin position="6"/>
        <end position="25"/>
    </location>
</feature>
<dbReference type="PANTHER" id="PTHR44757:SF2">
    <property type="entry name" value="BIOFILM ARCHITECTURE MAINTENANCE PROTEIN MBAA"/>
    <property type="match status" value="1"/>
</dbReference>
<feature type="transmembrane region" description="Helical" evidence="1">
    <location>
        <begin position="189"/>
        <end position="210"/>
    </location>
</feature>
<evidence type="ECO:0000313" key="3">
    <source>
        <dbReference type="EMBL" id="MFG6415941.1"/>
    </source>
</evidence>